<sequence length="1280" mass="143154">MPGLAQRNNEQFSNNAYLVSSANGFWSKHSDDVSYNQLQKFWSELSTQRRQVLLRIDKQTLFEQARKNMYCSRCNGLLLEGFLQIVMYGKSLQQDGAVGHLPCNRSMALKNQNDSGAIVTNGSLDDIPDPSVHPWGGLTTTRDGSLTLLDCYLYSKSLKVLQNVFDSARARERERELLYPDACGGGGRGWISQGMAGFGRGHGTRETCALHTARLSCDTLVDFWSALGEETRQSLLRMKEEDFIERLMYRFDSKRFCRDCRRNVIREFKELKELKRMRREPRCTSWFCVADTAFQYEVSDDTVQADWRQTFADTVGTYHHFEWAVGTGEGKSDILEFENVGMNGSVQVSGLDLSCLSACFITLRAWKLDGRCTELSVKAHALKSQQCVHCRLVVGDGYVTITRGESIRRFFEHAEEAEEEEDDDSMDKDGNELDGECSRPQKHAKSPELAREFLLDAATVIFKEQVEKAFREGTARQNAHSIFVCLALKLLEESVHVACKEIITLEKQSKLLEEEEREKREEEERKERRRMKEREKKLRRKERLKGKERDKEKKSSSSEPSSVVPDVLKEESSASVDEEQSTAVSCRDSVSDTGDVIMSRPGSPEIQDEQFSNGCTTSTIENCCYDCPDGEVTSVKDENGTFQMEQSKFSRRRSRLRKEVQLDSPLKWSDRRRYAVVSDNGSMGNRSESRYHSDNYETPSRVINGLNRQLWTNTSKSSVRSSGGKFNEKIHCSSNRMSDRYDFHSCSCNPQNEYRGKETHVSGARVGRDPKSVSKSESAVDMSKQFFYRGNKYNQIDYLRDSSGRSKSKIVMGNNPTSRDSAYPKKVWEPMESQKKYPRSNSDSDVTLRATTFKGEGVEHVNNNVVKSSGEMLSSGAGRNSCDMDHEDDNTKKSRDSNHSTDETCHIGFRAEAKDSFYSTEAAYQETGLCHTRNSTLNGLSDVVMGSTSNSDNCSSCLSEGDSNTVSSNQGNLESSSTSDSEDASQQSEGRDTSSCPQNGFSECHEVGMEKKQSTNGADTLQSRTSIGLPSDNMGSNNIPGNLPTKTAQIPDKGLPTVSMGSRHQGIFPPPHNQNVQFPAFQPPSTMGYYHQNPVSWPATPANALMPFPHPNHYLYAGSLGYGLNGNSRLCMQYGGLQHVTTPLFDPSSVPVYQPIAKTNGMQERTHIGKLDSNAERVIPAVSHPTDTQGKGEGGHNDDSSAKLPTDENGFSLFHFGGPVALSMGCKLNPMPSKDEIVGNFSSQFSADQAENDHACNKKETTIEEYNLFAASNGLRFSFF</sequence>
<comment type="caution">
    <text evidence="1">The sequence shown here is derived from an EMBL/GenBank/DDBJ whole genome shotgun (WGS) entry which is preliminary data.</text>
</comment>
<evidence type="ECO:0000313" key="2">
    <source>
        <dbReference type="Proteomes" id="UP001164539"/>
    </source>
</evidence>
<dbReference type="Proteomes" id="UP001164539">
    <property type="component" value="Chromosome 12"/>
</dbReference>
<gene>
    <name evidence="1" type="ORF">OWV82_022301</name>
</gene>
<accession>A0ACC1X3N6</accession>
<proteinExistence type="predicted"/>
<dbReference type="EMBL" id="CM051405">
    <property type="protein sequence ID" value="KAJ4705537.1"/>
    <property type="molecule type" value="Genomic_DNA"/>
</dbReference>
<organism evidence="1 2">
    <name type="scientific">Melia azedarach</name>
    <name type="common">Chinaberry tree</name>
    <dbReference type="NCBI Taxonomy" id="155640"/>
    <lineage>
        <taxon>Eukaryota</taxon>
        <taxon>Viridiplantae</taxon>
        <taxon>Streptophyta</taxon>
        <taxon>Embryophyta</taxon>
        <taxon>Tracheophyta</taxon>
        <taxon>Spermatophyta</taxon>
        <taxon>Magnoliopsida</taxon>
        <taxon>eudicotyledons</taxon>
        <taxon>Gunneridae</taxon>
        <taxon>Pentapetalae</taxon>
        <taxon>rosids</taxon>
        <taxon>malvids</taxon>
        <taxon>Sapindales</taxon>
        <taxon>Meliaceae</taxon>
        <taxon>Melia</taxon>
    </lineage>
</organism>
<name>A0ACC1X3N6_MELAZ</name>
<keyword evidence="2" id="KW-1185">Reference proteome</keyword>
<evidence type="ECO:0000313" key="1">
    <source>
        <dbReference type="EMBL" id="KAJ4705537.1"/>
    </source>
</evidence>
<reference evidence="1 2" key="1">
    <citation type="journal article" date="2023" name="Science">
        <title>Complex scaffold remodeling in plant triterpene biosynthesis.</title>
        <authorList>
            <person name="De La Pena R."/>
            <person name="Hodgson H."/>
            <person name="Liu J.C."/>
            <person name="Stephenson M.J."/>
            <person name="Martin A.C."/>
            <person name="Owen C."/>
            <person name="Harkess A."/>
            <person name="Leebens-Mack J."/>
            <person name="Jimenez L.E."/>
            <person name="Osbourn A."/>
            <person name="Sattely E.S."/>
        </authorList>
    </citation>
    <scope>NUCLEOTIDE SEQUENCE [LARGE SCALE GENOMIC DNA]</scope>
    <source>
        <strain evidence="2">cv. JPN11</strain>
        <tissue evidence="1">Leaf</tissue>
    </source>
</reference>
<protein>
    <submittedName>
        <fullName evidence="1">Protein shisa-5</fullName>
    </submittedName>
</protein>